<keyword evidence="3" id="KW-0808">Transferase</keyword>
<keyword evidence="4" id="KW-1185">Reference proteome</keyword>
<dbReference type="Pfam" id="PF01757">
    <property type="entry name" value="Acyl_transf_3"/>
    <property type="match status" value="1"/>
</dbReference>
<dbReference type="InterPro" id="IPR050879">
    <property type="entry name" value="Acyltransferase_3"/>
</dbReference>
<reference evidence="3 4" key="1">
    <citation type="submission" date="2017-03" db="EMBL/GenBank/DDBJ databases">
        <authorList>
            <person name="Afonso C.L."/>
            <person name="Miller P.J."/>
            <person name="Scott M.A."/>
            <person name="Spackman E."/>
            <person name="Goraichik I."/>
            <person name="Dimitrov K.M."/>
            <person name="Suarez D.L."/>
            <person name="Swayne D.E."/>
        </authorList>
    </citation>
    <scope>NUCLEOTIDE SEQUENCE [LARGE SCALE GENOMIC DNA]</scope>
    <source>
        <strain evidence="3 4">CECT 8287</strain>
    </source>
</reference>
<dbReference type="AlphaFoldDB" id="A0A1Y5R8Y7"/>
<keyword evidence="1" id="KW-1133">Transmembrane helix</keyword>
<feature type="transmembrane region" description="Helical" evidence="1">
    <location>
        <begin position="7"/>
        <end position="27"/>
    </location>
</feature>
<keyword evidence="3" id="KW-0012">Acyltransferase</keyword>
<feature type="transmembrane region" description="Helical" evidence="1">
    <location>
        <begin position="47"/>
        <end position="64"/>
    </location>
</feature>
<proteinExistence type="predicted"/>
<keyword evidence="1" id="KW-0472">Membrane</keyword>
<dbReference type="RefSeq" id="WP_176228527.1">
    <property type="nucleotide sequence ID" value="NZ_FWFL01000001.1"/>
</dbReference>
<evidence type="ECO:0000259" key="2">
    <source>
        <dbReference type="Pfam" id="PF01757"/>
    </source>
</evidence>
<keyword evidence="1" id="KW-0812">Transmembrane</keyword>
<gene>
    <name evidence="3" type="ORF">PEL8287_00264</name>
</gene>
<organism evidence="3 4">
    <name type="scientific">Roseovarius litorisediminis</name>
    <dbReference type="NCBI Taxonomy" id="1312363"/>
    <lineage>
        <taxon>Bacteria</taxon>
        <taxon>Pseudomonadati</taxon>
        <taxon>Pseudomonadota</taxon>
        <taxon>Alphaproteobacteria</taxon>
        <taxon>Rhodobacterales</taxon>
        <taxon>Roseobacteraceae</taxon>
        <taxon>Roseovarius</taxon>
    </lineage>
</organism>
<sequence length="366" mass="40938">MTRGFSIYLDLLRFGAAFVVLVSHFGYPRFSEGRWMWVRDLNIGSDAVIVFFVLSGFVIALVAAQKKGGFGGYLFDRITRLVSVALPALVLGFAMDRVGAELAPELYVRPYYNPLPLWEQVLRGLTFSNEWSLSVSRLGSNGPYWSLSYEVAFYLLFGFAFYLRGIRRVLMLITGLLLFGLNVLLLMPAWLLGVVLYHLVEQRKLPQGTMAWALAGLPVLGYVLALTFDLPGFCENLTTPVAQVFKLRFSDEFVWNGLLGILVLAHLSGIAGLMRERSFARAEGIARWLAGGSFSLYVIHYPLLQIYKAVLPMIGGLAGDAFLLSVTFVTCMLFAAVFERPLPLWRAFARRVYQRAKMPGQTRAVS</sequence>
<feature type="transmembrane region" description="Helical" evidence="1">
    <location>
        <begin position="211"/>
        <end position="233"/>
    </location>
</feature>
<feature type="domain" description="Acyltransferase 3" evidence="2">
    <location>
        <begin position="7"/>
        <end position="335"/>
    </location>
</feature>
<feature type="transmembrane region" description="Helical" evidence="1">
    <location>
        <begin position="285"/>
        <end position="304"/>
    </location>
</feature>
<evidence type="ECO:0000256" key="1">
    <source>
        <dbReference type="SAM" id="Phobius"/>
    </source>
</evidence>
<evidence type="ECO:0000313" key="4">
    <source>
        <dbReference type="Proteomes" id="UP000193827"/>
    </source>
</evidence>
<accession>A0A1Y5R8Y7</accession>
<feature type="transmembrane region" description="Helical" evidence="1">
    <location>
        <begin position="169"/>
        <end position="199"/>
    </location>
</feature>
<dbReference type="Proteomes" id="UP000193827">
    <property type="component" value="Unassembled WGS sequence"/>
</dbReference>
<dbReference type="GO" id="GO:0016747">
    <property type="term" value="F:acyltransferase activity, transferring groups other than amino-acyl groups"/>
    <property type="evidence" value="ECO:0007669"/>
    <property type="project" value="InterPro"/>
</dbReference>
<dbReference type="PANTHER" id="PTHR23028">
    <property type="entry name" value="ACETYLTRANSFERASE"/>
    <property type="match status" value="1"/>
</dbReference>
<evidence type="ECO:0000313" key="3">
    <source>
        <dbReference type="EMBL" id="SLN11528.1"/>
    </source>
</evidence>
<feature type="transmembrane region" description="Helical" evidence="1">
    <location>
        <begin position="310"/>
        <end position="338"/>
    </location>
</feature>
<name>A0A1Y5R8Y7_9RHOB</name>
<feature type="transmembrane region" description="Helical" evidence="1">
    <location>
        <begin position="144"/>
        <end position="163"/>
    </location>
</feature>
<dbReference type="EMBL" id="FWFL01000001">
    <property type="protein sequence ID" value="SLN11528.1"/>
    <property type="molecule type" value="Genomic_DNA"/>
</dbReference>
<protein>
    <submittedName>
        <fullName evidence="3">Acyltransferase family protein</fullName>
    </submittedName>
</protein>
<dbReference type="InterPro" id="IPR002656">
    <property type="entry name" value="Acyl_transf_3_dom"/>
</dbReference>
<feature type="transmembrane region" description="Helical" evidence="1">
    <location>
        <begin position="253"/>
        <end position="273"/>
    </location>
</feature>